<keyword evidence="2" id="KW-1185">Reference proteome</keyword>
<evidence type="ECO:0000313" key="1">
    <source>
        <dbReference type="EMBL" id="AXE22948.1"/>
    </source>
</evidence>
<organism evidence="1 2">
    <name type="scientific">Streptomyces globosus</name>
    <dbReference type="NCBI Taxonomy" id="68209"/>
    <lineage>
        <taxon>Bacteria</taxon>
        <taxon>Bacillati</taxon>
        <taxon>Actinomycetota</taxon>
        <taxon>Actinomycetes</taxon>
        <taxon>Kitasatosporales</taxon>
        <taxon>Streptomycetaceae</taxon>
        <taxon>Streptomyces</taxon>
    </lineage>
</organism>
<protein>
    <submittedName>
        <fullName evidence="1">Uncharacterized protein</fullName>
    </submittedName>
</protein>
<dbReference type="EMBL" id="CP030862">
    <property type="protein sequence ID" value="AXE22948.1"/>
    <property type="molecule type" value="Genomic_DNA"/>
</dbReference>
<proteinExistence type="predicted"/>
<dbReference type="KEGG" id="sgz:C0216_05310"/>
<evidence type="ECO:0000313" key="2">
    <source>
        <dbReference type="Proteomes" id="UP000252004"/>
    </source>
</evidence>
<accession>A0A344TWC7</accession>
<dbReference type="AlphaFoldDB" id="A0A344TWC7"/>
<sequence length="66" mass="7319">MAMLDTMESMESRRLRDRLVTVRASMSALGGRAAVDVVERIDDTPVYSPLTLPCDASTRVDVSDCW</sequence>
<reference evidence="1 2" key="1">
    <citation type="submission" date="2018-01" db="EMBL/GenBank/DDBJ databases">
        <title>Draft genome Sequence of streptomyces globosus LZH-48.</title>
        <authorList>
            <person name="Ran K."/>
            <person name="Li Z."/>
            <person name="Wei S."/>
            <person name="Dong R."/>
        </authorList>
    </citation>
    <scope>NUCLEOTIDE SEQUENCE [LARGE SCALE GENOMIC DNA]</scope>
    <source>
        <strain evidence="1 2">LZH-48</strain>
    </source>
</reference>
<name>A0A344TWC7_9ACTN</name>
<dbReference type="Proteomes" id="UP000252004">
    <property type="component" value="Chromosome"/>
</dbReference>
<gene>
    <name evidence="1" type="ORF">C0216_05310</name>
</gene>